<feature type="repeat" description="NHL" evidence="2">
    <location>
        <begin position="606"/>
        <end position="636"/>
    </location>
</feature>
<reference evidence="7 8" key="1">
    <citation type="submission" date="2017-06" db="EMBL/GenBank/DDBJ databases">
        <authorList>
            <person name="Kim H.J."/>
            <person name="Triplett B.A."/>
        </authorList>
    </citation>
    <scope>NUCLEOTIDE SEQUENCE [LARGE SCALE GENOMIC DNA]</scope>
    <source>
        <strain evidence="7 8">DSM 18704</strain>
    </source>
</reference>
<feature type="transmembrane region" description="Helical" evidence="3">
    <location>
        <begin position="1391"/>
        <end position="1410"/>
    </location>
</feature>
<dbReference type="Gene3D" id="2.60.40.10">
    <property type="entry name" value="Immunoglobulins"/>
    <property type="match status" value="4"/>
</dbReference>
<evidence type="ECO:0000313" key="7">
    <source>
        <dbReference type="EMBL" id="SNT37847.1"/>
    </source>
</evidence>
<dbReference type="RefSeq" id="WP_089410095.1">
    <property type="nucleotide sequence ID" value="NZ_FZOU01000010.1"/>
</dbReference>
<evidence type="ECO:0000256" key="3">
    <source>
        <dbReference type="SAM" id="Phobius"/>
    </source>
</evidence>
<feature type="repeat" description="NHL" evidence="2">
    <location>
        <begin position="846"/>
        <end position="877"/>
    </location>
</feature>
<dbReference type="Pfam" id="PF25021">
    <property type="entry name" value="TEN_NHL"/>
    <property type="match status" value="3"/>
</dbReference>
<dbReference type="InterPro" id="IPR056822">
    <property type="entry name" value="TEN_NHL"/>
</dbReference>
<feature type="repeat" description="NHL" evidence="2">
    <location>
        <begin position="241"/>
        <end position="266"/>
    </location>
</feature>
<gene>
    <name evidence="7" type="ORF">SAMN05421770_11012</name>
</gene>
<dbReference type="Gene3D" id="2.120.10.30">
    <property type="entry name" value="TolB, C-terminal domain"/>
    <property type="match status" value="5"/>
</dbReference>
<protein>
    <submittedName>
        <fullName evidence="7">NHL repeat-containing protein</fullName>
    </submittedName>
</protein>
<proteinExistence type="predicted"/>
<dbReference type="SUPFAM" id="SSF63829">
    <property type="entry name" value="Calcium-dependent phosphotriesterase"/>
    <property type="match status" value="2"/>
</dbReference>
<keyword evidence="3" id="KW-1133">Transmembrane helix</keyword>
<keyword evidence="8" id="KW-1185">Reference proteome</keyword>
<dbReference type="Pfam" id="PF16640">
    <property type="entry name" value="Big_3_5"/>
    <property type="match status" value="2"/>
</dbReference>
<sequence length="1455" mass="144801">MKVTSVVAARMGKALTSTLAVLSLASAANLYAQAPYALPYTIQSYAGGGTALTANPPVQTACKPTSNTAINYSNYGDGCQNTSASVVLGAGQALGNIHDINVDVQGNIYFLDLSSLNHTALRRIDARSGRVTTAAGTLGPTSGTAAICANATDSYGDGCPASDGLGNSAGGYTYYGVALRGFAVAKNGDIYITGYSTNVVQKISATTGLLTLVGGTLSGTGKSASGSGGFGGNGGPATSAHFSGPRGIAVDNSGNVYIADSGNNEIREINAATGIVTVVAGSATATSGYTGDGGPATSATLTTPEGVDIDAAGDIFIAAFGNSSVRVVYEGGAAAAKLISATNKGITPVVGSIYTVWGAGTNGYISGQYALGTSIVGTTVASGATAATTFAPRKIRLDSRGNVYISENDYNSIFFLDATTGYTHVVAGTYGVTTTSGGAGCTPLYGTTDAYGDNCPGTVATLNPNGAMSVTVDADENVYISDSGHDLIRKLATGRDFPSVATGTSVTQMLDIHFAAGDGPADNPFTITGNTDFTVGTPSCTANADATRDCLVPVTFKPTTGARESGVLRVSSLLNGVASIGVQGSGIAAEVALDPGAVTSVAATGLKLPQGAAVDATGNTYVADTGNNRVVAYSTTGAVTVFAGTGTASYTGDGGQAAAATLSSPSAVAVTPGNLVYIADTGNNVVRVVDPVTGIISTVAGGATTVCGDARDSEGDGCLGAFTKFSKPAGLAADIYGNVYVSDTGNNIVREISPIGYVSLVAGGASTICSSTTLTIDSFGDNCSPTQAAFNGPTGLAIDSNMNIYIADTGNNEVRKIVATSGLVTSFMGTGVAGDGGDGGQANVAQLNGPVGLGVDAAGNVYVADSGNDTIRTVTANGLVSAVEGIPGDSGSAAFTAVDEMGLNNPLGLAVLPSGNLVILDSGNNRLLADSRAGVTYNFGPTNVGSSSPLLNLVETEVGSAAATLGSPLFTPSGSSNYFTVSGAGSAGCSGGTSLAVGATCAFSAVFSPTSTVLKQTVSATFTQQNSNAVNSTSPVLNLSGTGATLTGTGVVVALTTPSVTPKYSLPFSVIATVTATACNTAAPTCYPTGNVTFFVDGQTLGVTTLGSGSGSSASATFTISQAIPIGAHQITAVYSSDTYYAANTSSALAITIAGAPSTSVVTAAPNPVAQFNAITFTATVGAASGRPTGSFSFYAGTTLLGTVGINASTGIASLPDTLVAATVTTPAYYQNFGLAAGTYNITAVYSGDANYSTSTSTAYSLNITALPQSFTSILVNPATALPSNIAVTYPGATTQLDMFVTPTNTLNGAVTFSCSGMPMYTDCGFTPSTLPFAPTPLFPTPQYTQVTFFTNVNPAVIGPGQAGFGRNWVAIGISVLLFIILRRKARRHRVWLLIPAFALVCASSTLFSGCASSNSKQSFVTALGTYNVNVTATGPNGQTVTLPVVFTVAAPTSN</sequence>
<accession>A0A239M4R7</accession>
<keyword evidence="3" id="KW-0472">Membrane</keyword>
<feature type="domain" description="Teneurin NHL" evidence="6">
    <location>
        <begin position="836"/>
        <end position="913"/>
    </location>
</feature>
<keyword evidence="1" id="KW-0677">Repeat</keyword>
<dbReference type="PANTHER" id="PTHR13833:SF71">
    <property type="entry name" value="NHL DOMAIN-CONTAINING PROTEIN"/>
    <property type="match status" value="1"/>
</dbReference>
<dbReference type="InterPro" id="IPR001258">
    <property type="entry name" value="NHL_repeat"/>
</dbReference>
<organism evidence="7 8">
    <name type="scientific">Granulicella rosea</name>
    <dbReference type="NCBI Taxonomy" id="474952"/>
    <lineage>
        <taxon>Bacteria</taxon>
        <taxon>Pseudomonadati</taxon>
        <taxon>Acidobacteriota</taxon>
        <taxon>Terriglobia</taxon>
        <taxon>Terriglobales</taxon>
        <taxon>Acidobacteriaceae</taxon>
        <taxon>Granulicella</taxon>
    </lineage>
</organism>
<keyword evidence="4" id="KW-0732">Signal</keyword>
<dbReference type="PROSITE" id="PS51125">
    <property type="entry name" value="NHL"/>
    <property type="match status" value="3"/>
</dbReference>
<keyword evidence="3" id="KW-0812">Transmembrane</keyword>
<dbReference type="Pfam" id="PF01436">
    <property type="entry name" value="NHL"/>
    <property type="match status" value="1"/>
</dbReference>
<feature type="domain" description="Bacterial Ig-like" evidence="5">
    <location>
        <begin position="1162"/>
        <end position="1265"/>
    </location>
</feature>
<evidence type="ECO:0000259" key="5">
    <source>
        <dbReference type="Pfam" id="PF16640"/>
    </source>
</evidence>
<dbReference type="PANTHER" id="PTHR13833">
    <property type="match status" value="1"/>
</dbReference>
<evidence type="ECO:0000256" key="2">
    <source>
        <dbReference type="PROSITE-ProRule" id="PRU00504"/>
    </source>
</evidence>
<feature type="domain" description="Teneurin NHL" evidence="6">
    <location>
        <begin position="600"/>
        <end position="689"/>
    </location>
</feature>
<dbReference type="InterPro" id="IPR013783">
    <property type="entry name" value="Ig-like_fold"/>
</dbReference>
<feature type="signal peptide" evidence="4">
    <location>
        <begin position="1"/>
        <end position="32"/>
    </location>
</feature>
<evidence type="ECO:0000313" key="8">
    <source>
        <dbReference type="Proteomes" id="UP000198356"/>
    </source>
</evidence>
<feature type="chain" id="PRO_5012941248" evidence="4">
    <location>
        <begin position="33"/>
        <end position="1455"/>
    </location>
</feature>
<dbReference type="Proteomes" id="UP000198356">
    <property type="component" value="Unassembled WGS sequence"/>
</dbReference>
<dbReference type="InterPro" id="IPR032109">
    <property type="entry name" value="Big_3_5"/>
</dbReference>
<dbReference type="SUPFAM" id="SSF101898">
    <property type="entry name" value="NHL repeat"/>
    <property type="match status" value="2"/>
</dbReference>
<evidence type="ECO:0000256" key="1">
    <source>
        <dbReference type="ARBA" id="ARBA00022737"/>
    </source>
</evidence>
<feature type="domain" description="Bacterial Ig-like" evidence="5">
    <location>
        <begin position="1060"/>
        <end position="1153"/>
    </location>
</feature>
<evidence type="ECO:0000259" key="6">
    <source>
        <dbReference type="Pfam" id="PF25021"/>
    </source>
</evidence>
<dbReference type="OrthoDB" id="128282at2"/>
<feature type="transmembrane region" description="Helical" evidence="3">
    <location>
        <begin position="1365"/>
        <end position="1382"/>
    </location>
</feature>
<dbReference type="InterPro" id="IPR011042">
    <property type="entry name" value="6-blade_b-propeller_TolB-like"/>
</dbReference>
<evidence type="ECO:0000256" key="4">
    <source>
        <dbReference type="SAM" id="SignalP"/>
    </source>
</evidence>
<dbReference type="EMBL" id="FZOU01000010">
    <property type="protein sequence ID" value="SNT37847.1"/>
    <property type="molecule type" value="Genomic_DNA"/>
</dbReference>
<name>A0A239M4R7_9BACT</name>
<feature type="domain" description="Teneurin NHL" evidence="6">
    <location>
        <begin position="227"/>
        <end position="287"/>
    </location>
</feature>